<organism evidence="3 4">
    <name type="scientific">Babesia gibsoni</name>
    <dbReference type="NCBI Taxonomy" id="33632"/>
    <lineage>
        <taxon>Eukaryota</taxon>
        <taxon>Sar</taxon>
        <taxon>Alveolata</taxon>
        <taxon>Apicomplexa</taxon>
        <taxon>Aconoidasida</taxon>
        <taxon>Piroplasmida</taxon>
        <taxon>Babesiidae</taxon>
        <taxon>Babesia</taxon>
    </lineage>
</organism>
<dbReference type="GO" id="GO:0043291">
    <property type="term" value="C:RAVE complex"/>
    <property type="evidence" value="ECO:0007669"/>
    <property type="project" value="TreeGrafter"/>
</dbReference>
<dbReference type="GO" id="GO:0007035">
    <property type="term" value="P:vacuolar acidification"/>
    <property type="evidence" value="ECO:0007669"/>
    <property type="project" value="TreeGrafter"/>
</dbReference>
<dbReference type="InterPro" id="IPR022033">
    <property type="entry name" value="Rav1p_C"/>
</dbReference>
<protein>
    <recommendedName>
        <fullName evidence="2">RAVE complex protein Rav1 C-terminal domain-containing protein</fullName>
    </recommendedName>
</protein>
<dbReference type="Proteomes" id="UP001230268">
    <property type="component" value="Unassembled WGS sequence"/>
</dbReference>
<evidence type="ECO:0000313" key="3">
    <source>
        <dbReference type="EMBL" id="KAK1442364.1"/>
    </source>
</evidence>
<feature type="domain" description="RAVE complex protein Rav1 C-terminal" evidence="2">
    <location>
        <begin position="1022"/>
        <end position="1098"/>
    </location>
</feature>
<sequence>MRKAVQRRSHGNPVGLTLRPLDVLDVEVVPDGEHIRPASVSASVLCSPGDGGTGIPITVCNSLYVYLVENEAKVVEVLKANAGKCPSKGGGCDHHQKAIKHVFSTDVWCLPHSHHVIAANWNRDTASKINKLLVTVAEDMIACIWRIGPSSFYEILLHIDIGETSFGKAVQPCWIEMPLEVPGTLLDGKCYILFYENVPLASAPEEDRNQSNSSDGAANAAKDHKRDSDEKTLSCHGEANASTQIFKVFYVDGIQTASNSVTVECVLSNKDIEIPMPIKRVTAARVSPHTLETGLVTLYTSDTVRPTKVCAKGNFQVSRWITTISASVKSEVSKECHDELIGKHFIMGMNKVLPPFFIHGKNDIGLDVNIFITPCDVFLKDMDVSSGDNVIGLVVRYVGYAKAPFFAKTSLPEEGLTMYQTVEDSILERYRSRKDVAVVESFYDDECFAVFVLYRTGKMEVLRTFTNNSGFCSTKEFRIKNIAHIKAMKVLRHGNRILFMMFVVNNKGAFLCSIYEWNTASVSHVASWPFRPAERGEKLIINFDLWYEGGPFYLITQCFLADGYDANKEGNTNVYLIDGTEIRHWLSLSLSRISEFIDDVKFRLGESVVDVAYSLKEDKLVCKSGGEEVEIPLLGADEESFDEMPLYHPKYIRSFLDLGLRRFVDEIIFKLVEVYREVLAKLAETDTCSAGNSLYGGCDCLIIKAKHLELFSDFSRSFSYYLLKTFAELIGHDPARLFADDFCAHVERVNLNDGLPLNELILYLQHVRLPGIIWREQIDLMDILQTLQLREGSKGFVLNRVTKAKTSYGLDKASNFMLLSEPKGSREYEMDETIDVKLSLADDTTEENCELRSSVSCPLIVRVSSLLNRGKEEEPLMVDRTNDRLSSLTVQNKIMTDDFCLGRYLDYIKYDFGDEEYVVWAMLYKDDVNLFSSVLSMIDTGDDMLLCDRLLSNMKSLGLGYWINSATCLDQLCSTLEKGFRKLIATTESGGNVEVFDEFGFWSILRNKPLVYGCVLKAKGFQRLGEFLSNNFTEDHWKQVAIKNAYALIGKKRYLLASGFLVLAGRLDDAVDVCFQYLKDPQLACIICKIRQHDLGYTINLMKPSRIRDILCSKLGMSCVVPVAVDTVESLVYYLYTGYRYQYVTEEVMIETTKKCAKKYRNMGMPLVTIMLNLLIESAPDRWSDLVARSTVKLVLGQRKDECNVELHEYMQILLSLCEESIKKNLSDLSNYGSDITIEKVPSAMEMLSDPDMNRTFLGLDSFCNADELTASRNLDLGFHIHMVNVICSLKKRFGLYISIGFGTQGVSFSRHLFEKVSRMSNYFSQLCRCCIAFLEEGVPIDGNMMLVLTLRAVIDGRNDLPSCLILSISSLLTLVCFNRGVVGQVYDAILGQVIVLNNLLNNQGSGERFLACLFRALEPLCFGAPGHTVYPDSLNVLNFIDNAQKHAFFGICLGTALLEMLTTLCRTWLCNFAENADPETLKWMDGIIIASSRFIYFNMKNKVLDDALNYTGIVFPMLSLRVRLETPVDVKAHNEECHVYDSFLENYVASVYGTSFEKLWRFLHCGFHTSNLFSSPPQLKDSIANDIFSSEFYLQREGKIEQLTGKALPFIMPLSCLLSDTQTWNAEYVAAQDALRRTDNFETKNTSGVSMAVLEAISTRFFKASRMFKGRMLSTLHSLPSMTNYDSIISLTNRTILEPFLNDLYLMVRLNVEGSSKLSMLSHGFSRAIVDEIYASVVSKTNITSVYAIYVKLIKAISTYCKSHLGKVYKIKHHSKITRLAAKLFKRFRLCTDTKEHPTGGLSGGICGHPTLPVYAVVYGENQTDRLPAYTVSLEHSAVLAKESIDAARNEDINYTGRLIYDSMSGTPINTGQGSVFGDLCSVGWTDDSLAVFDKNGWLLIYYLKNLNYVSMYENELAVPSISFKAHSKGTAAKWVSDTYVITVGNGVAPESIHQKVTIVDTNYDELTTKKSISLSKVPSAMQTDYLDSMLPPKSEHEHIIRGVSELNTSCICIWDLVDYGKSGAPKLKTLFANSSSVPHSIFNKKKTSSTTRFTWLLCITPLSLTNRRDAPPGNDVIIFDSNGMMMLFSWAAQEITWSYKAQQCAIIKAFYLRDKIITLGHDGTLVVLTLNGIYAEPTRVFEGMARKAASSEDSGSSSNLVSSITEYLGIPFVDNPSKETVAPSTSALPEILDAQIVQEQFLVLTTADGVVNVTELPY</sequence>
<dbReference type="SUPFAM" id="SSF50978">
    <property type="entry name" value="WD40 repeat-like"/>
    <property type="match status" value="1"/>
</dbReference>
<dbReference type="Pfam" id="PF12234">
    <property type="entry name" value="Rav1p_C"/>
    <property type="match status" value="1"/>
</dbReference>
<feature type="compositionally biased region" description="Basic and acidic residues" evidence="1">
    <location>
        <begin position="221"/>
        <end position="233"/>
    </location>
</feature>
<evidence type="ECO:0000259" key="2">
    <source>
        <dbReference type="Pfam" id="PF12234"/>
    </source>
</evidence>
<name>A0AAD8LHL9_BABGI</name>
<dbReference type="InterPro" id="IPR036322">
    <property type="entry name" value="WD40_repeat_dom_sf"/>
</dbReference>
<evidence type="ECO:0000313" key="4">
    <source>
        <dbReference type="Proteomes" id="UP001230268"/>
    </source>
</evidence>
<reference evidence="3" key="1">
    <citation type="submission" date="2023-08" db="EMBL/GenBank/DDBJ databases">
        <title>Draft sequence of the Babesia gibsoni genome.</title>
        <authorList>
            <person name="Yamagishi J.Y."/>
            <person name="Xuan X.X."/>
        </authorList>
    </citation>
    <scope>NUCLEOTIDE SEQUENCE</scope>
    <source>
        <strain evidence="3">Azabu</strain>
    </source>
</reference>
<dbReference type="PANTHER" id="PTHR13950:SF9">
    <property type="entry name" value="RABCONNECTIN-3A"/>
    <property type="match status" value="1"/>
</dbReference>
<dbReference type="InterPro" id="IPR052208">
    <property type="entry name" value="DmX-like/RAVE_component"/>
</dbReference>
<evidence type="ECO:0000256" key="1">
    <source>
        <dbReference type="SAM" id="MobiDB-lite"/>
    </source>
</evidence>
<proteinExistence type="predicted"/>
<accession>A0AAD8LHL9</accession>
<gene>
    <name evidence="3" type="ORF">BgAZ_403940</name>
</gene>
<comment type="caution">
    <text evidence="3">The sequence shown here is derived from an EMBL/GenBank/DDBJ whole genome shotgun (WGS) entry which is preliminary data.</text>
</comment>
<keyword evidence="4" id="KW-1185">Reference proteome</keyword>
<dbReference type="PANTHER" id="PTHR13950">
    <property type="entry name" value="RABCONNECTIN-RELATED"/>
    <property type="match status" value="1"/>
</dbReference>
<dbReference type="EMBL" id="JAVEPI010000004">
    <property type="protein sequence ID" value="KAK1442364.1"/>
    <property type="molecule type" value="Genomic_DNA"/>
</dbReference>
<feature type="region of interest" description="Disordered" evidence="1">
    <location>
        <begin position="204"/>
        <end position="235"/>
    </location>
</feature>